<dbReference type="Gene3D" id="3.30.2010.10">
    <property type="entry name" value="Metalloproteases ('zincins'), catalytic domain"/>
    <property type="match status" value="1"/>
</dbReference>
<keyword evidence="2" id="KW-1185">Reference proteome</keyword>
<dbReference type="KEGG" id="ccot:CCAX7_41870"/>
<dbReference type="PANTHER" id="PTHR43221:SF2">
    <property type="entry name" value="PROTEASE HTPX HOMOLOG"/>
    <property type="match status" value="1"/>
</dbReference>
<dbReference type="Proteomes" id="UP000287394">
    <property type="component" value="Chromosome"/>
</dbReference>
<accession>A0A402CXZ9</accession>
<dbReference type="AlphaFoldDB" id="A0A402CXZ9"/>
<proteinExistence type="predicted"/>
<dbReference type="PANTHER" id="PTHR43221">
    <property type="entry name" value="PROTEASE HTPX"/>
    <property type="match status" value="1"/>
</dbReference>
<evidence type="ECO:0000313" key="2">
    <source>
        <dbReference type="Proteomes" id="UP000287394"/>
    </source>
</evidence>
<evidence type="ECO:0000313" key="1">
    <source>
        <dbReference type="EMBL" id="BDI32136.1"/>
    </source>
</evidence>
<organism evidence="1 2">
    <name type="scientific">Capsulimonas corticalis</name>
    <dbReference type="NCBI Taxonomy" id="2219043"/>
    <lineage>
        <taxon>Bacteria</taxon>
        <taxon>Bacillati</taxon>
        <taxon>Armatimonadota</taxon>
        <taxon>Armatimonadia</taxon>
        <taxon>Capsulimonadales</taxon>
        <taxon>Capsulimonadaceae</taxon>
        <taxon>Capsulimonas</taxon>
    </lineage>
</organism>
<sequence>MFVASFFFWTLMGFVLGLVMGAVPVGIAIGVIVGVVNWFVCTWSSEKFAIDLYDAELLDSEKAPGMNDMIRELSRDIGIDAPLLYAIPISAPNAFVVPRRDRGNVVVVTNGLTKHLNREEVQAVVTLMLIRLADKEAPSWSVASAIAGLPIYVACTGDWKNVLRKKLAVDRKTGLTIVERVMMAFLIVPCAIVLRIGYDHQSIAGADRATARLLGTHRDLYSALAKMEEHLPKTWWGRSYFNAATAPLFAIEPLASPETIAGLAPIWRFSQHLFGNMILSPSERRRLLSEAPVAEPLSGESVHV</sequence>
<dbReference type="EMBL" id="AP025739">
    <property type="protein sequence ID" value="BDI32136.1"/>
    <property type="molecule type" value="Genomic_DNA"/>
</dbReference>
<name>A0A402CXZ9_9BACT</name>
<reference evidence="1 2" key="1">
    <citation type="journal article" date="2019" name="Int. J. Syst. Evol. Microbiol.">
        <title>Capsulimonas corticalis gen. nov., sp. nov., an aerobic capsulated bacterium, of a novel bacterial order, Capsulimonadales ord. nov., of the class Armatimonadia of the phylum Armatimonadetes.</title>
        <authorList>
            <person name="Li J."/>
            <person name="Kudo C."/>
            <person name="Tonouchi A."/>
        </authorList>
    </citation>
    <scope>NUCLEOTIDE SEQUENCE [LARGE SCALE GENOMIC DNA]</scope>
    <source>
        <strain evidence="1 2">AX-7</strain>
    </source>
</reference>
<gene>
    <name evidence="1" type="ORF">CCAX7_41870</name>
</gene>
<dbReference type="InterPro" id="IPR050083">
    <property type="entry name" value="HtpX_protease"/>
</dbReference>
<protein>
    <submittedName>
        <fullName evidence="1">Uncharacterized protein</fullName>
    </submittedName>
</protein>